<sequence length="43" mass="4765">MRALVVQHDHVSPSGPVGERLEGRGFDITEVCVVPEERHLTPD</sequence>
<dbReference type="Proteomes" id="UP000309174">
    <property type="component" value="Unassembled WGS sequence"/>
</dbReference>
<comment type="caution">
    <text evidence="2">The sequence shown here is derived from an EMBL/GenBank/DDBJ whole genome shotgun (WGS) entry which is preliminary data.</text>
</comment>
<name>A0A5C4IZF2_9ACTN</name>
<evidence type="ECO:0000256" key="1">
    <source>
        <dbReference type="SAM" id="MobiDB-lite"/>
    </source>
</evidence>
<proteinExistence type="predicted"/>
<organism evidence="2 3">
    <name type="scientific">Actinomadura soli</name>
    <dbReference type="NCBI Taxonomy" id="2508997"/>
    <lineage>
        <taxon>Bacteria</taxon>
        <taxon>Bacillati</taxon>
        <taxon>Actinomycetota</taxon>
        <taxon>Actinomycetes</taxon>
        <taxon>Streptosporangiales</taxon>
        <taxon>Thermomonosporaceae</taxon>
        <taxon>Actinomadura</taxon>
    </lineage>
</organism>
<reference evidence="2 3" key="1">
    <citation type="submission" date="2019-05" db="EMBL/GenBank/DDBJ databases">
        <title>Draft genome sequence of Actinomadura sp. 14C53.</title>
        <authorList>
            <person name="Saricaoglu S."/>
            <person name="Isik K."/>
        </authorList>
    </citation>
    <scope>NUCLEOTIDE SEQUENCE [LARGE SCALE GENOMIC DNA]</scope>
    <source>
        <strain evidence="2 3">14C53</strain>
    </source>
</reference>
<dbReference type="EMBL" id="VCKW01000496">
    <property type="protein sequence ID" value="TMQ83243.1"/>
    <property type="molecule type" value="Genomic_DNA"/>
</dbReference>
<dbReference type="AlphaFoldDB" id="A0A5C4IZF2"/>
<keyword evidence="2" id="KW-0808">Transferase</keyword>
<keyword evidence="2" id="KW-0032">Aminotransferase</keyword>
<feature type="non-terminal residue" evidence="2">
    <location>
        <position position="43"/>
    </location>
</feature>
<dbReference type="GO" id="GO:0008483">
    <property type="term" value="F:transaminase activity"/>
    <property type="evidence" value="ECO:0007669"/>
    <property type="project" value="UniProtKB-KW"/>
</dbReference>
<feature type="region of interest" description="Disordered" evidence="1">
    <location>
        <begin position="1"/>
        <end position="22"/>
    </location>
</feature>
<evidence type="ECO:0000313" key="3">
    <source>
        <dbReference type="Proteomes" id="UP000309174"/>
    </source>
</evidence>
<gene>
    <name evidence="2" type="ORF">ETD83_41135</name>
</gene>
<accession>A0A5C4IZF2</accession>
<protein>
    <submittedName>
        <fullName evidence="2">Aminotransferase</fullName>
    </submittedName>
</protein>
<keyword evidence="3" id="KW-1185">Reference proteome</keyword>
<evidence type="ECO:0000313" key="2">
    <source>
        <dbReference type="EMBL" id="TMQ83243.1"/>
    </source>
</evidence>